<evidence type="ECO:0000256" key="4">
    <source>
        <dbReference type="ARBA" id="ARBA00023136"/>
    </source>
</evidence>
<keyword evidence="2 6" id="KW-0812">Transmembrane</keyword>
<proteinExistence type="predicted"/>
<feature type="transmembrane region" description="Helical" evidence="6">
    <location>
        <begin position="107"/>
        <end position="123"/>
    </location>
</feature>
<comment type="caution">
    <text evidence="8">The sequence shown here is derived from an EMBL/GenBank/DDBJ whole genome shotgun (WGS) entry which is preliminary data.</text>
</comment>
<sequence length="473" mass="50758">MHTIRWPRVLLAVKAALAVSLSWVVAQRMPGVIDQYPYYAPLGAICAMYPTVMGSVRTGLQTLAGLALGILLAAGVLLVGDPNLLTIGVAVGLGVLLSGIRRLGAGADYVPAGAVFVLIIGGQDAENYSMGYLVQMAVGVGIGLLVNVTVLPPLDFRSARLQLNRLQGAVVDYLEDVAGELESPGASGGRDWEQRNHDLVRLTGEVREAVDESALTARGNPRAVLRRRRRGLDPGYRPLNVLDRLVFHVRGLTDVLRALHDADRRDWRISEEVADRLAEAVRGAASCVRAWSESEDPGEGAAAVRSRLDRLFDGPVDPTDQEGRLVLAAAQDLRRLVDVLAPPTAPRPAAPGPRSAEGAPPAGPAQVSKCVAAGPRPTVATRSAARSRSLTLRWLEAALRISTARSWEHRFWPITMPTARSIGVRERIAACRSSRSSRCRASRTASRRPFEASRTSRCTVRTVSSSKALGRSA</sequence>
<dbReference type="InterPro" id="IPR049453">
    <property type="entry name" value="Memb_transporter_dom"/>
</dbReference>
<dbReference type="Proteomes" id="UP000234632">
    <property type="component" value="Unassembled WGS sequence"/>
</dbReference>
<organism evidence="8 9">
    <name type="scientific">Kocuria flava</name>
    <dbReference type="NCBI Taxonomy" id="446860"/>
    <lineage>
        <taxon>Bacteria</taxon>
        <taxon>Bacillati</taxon>
        <taxon>Actinomycetota</taxon>
        <taxon>Actinomycetes</taxon>
        <taxon>Micrococcales</taxon>
        <taxon>Micrococcaceae</taxon>
        <taxon>Kocuria</taxon>
    </lineage>
</organism>
<protein>
    <recommendedName>
        <fullName evidence="7">Integral membrane bound transporter domain-containing protein</fullName>
    </recommendedName>
</protein>
<feature type="transmembrane region" description="Helical" evidence="6">
    <location>
        <begin position="36"/>
        <end position="52"/>
    </location>
</feature>
<dbReference type="Pfam" id="PF13515">
    <property type="entry name" value="FUSC_2"/>
    <property type="match status" value="1"/>
</dbReference>
<accession>A0A2N4SZ14</accession>
<evidence type="ECO:0000256" key="2">
    <source>
        <dbReference type="ARBA" id="ARBA00022692"/>
    </source>
</evidence>
<evidence type="ECO:0000313" key="8">
    <source>
        <dbReference type="EMBL" id="PLC11212.1"/>
    </source>
</evidence>
<evidence type="ECO:0000259" key="7">
    <source>
        <dbReference type="Pfam" id="PF13515"/>
    </source>
</evidence>
<keyword evidence="4 6" id="KW-0472">Membrane</keyword>
<feature type="transmembrane region" description="Helical" evidence="6">
    <location>
        <begin position="59"/>
        <end position="78"/>
    </location>
</feature>
<evidence type="ECO:0000256" key="5">
    <source>
        <dbReference type="SAM" id="MobiDB-lite"/>
    </source>
</evidence>
<dbReference type="EMBL" id="LOMZ01000001">
    <property type="protein sequence ID" value="PLC11212.1"/>
    <property type="molecule type" value="Genomic_DNA"/>
</dbReference>
<keyword evidence="3 6" id="KW-1133">Transmembrane helix</keyword>
<reference evidence="8 9" key="1">
    <citation type="submission" date="2015-12" db="EMBL/GenBank/DDBJ databases">
        <authorList>
            <person name="Shamseldin A."/>
            <person name="Moawad H."/>
            <person name="Abd El-Rahim W.M."/>
            <person name="Sadowsky M.J."/>
        </authorList>
    </citation>
    <scope>NUCLEOTIDE SEQUENCE [LARGE SCALE GENOMIC DNA]</scope>
    <source>
        <strain evidence="8 9">S43</strain>
    </source>
</reference>
<feature type="transmembrane region" description="Helical" evidence="6">
    <location>
        <begin position="129"/>
        <end position="151"/>
    </location>
</feature>
<evidence type="ECO:0000256" key="6">
    <source>
        <dbReference type="SAM" id="Phobius"/>
    </source>
</evidence>
<dbReference type="AlphaFoldDB" id="A0A2N4SZ14"/>
<feature type="region of interest" description="Disordered" evidence="5">
    <location>
        <begin position="342"/>
        <end position="369"/>
    </location>
</feature>
<gene>
    <name evidence="8" type="ORF">AUQ48_01790</name>
</gene>
<feature type="domain" description="Integral membrane bound transporter" evidence="7">
    <location>
        <begin position="22"/>
        <end position="146"/>
    </location>
</feature>
<evidence type="ECO:0000313" key="9">
    <source>
        <dbReference type="Proteomes" id="UP000234632"/>
    </source>
</evidence>
<evidence type="ECO:0000256" key="1">
    <source>
        <dbReference type="ARBA" id="ARBA00004141"/>
    </source>
</evidence>
<evidence type="ECO:0000256" key="3">
    <source>
        <dbReference type="ARBA" id="ARBA00022989"/>
    </source>
</evidence>
<comment type="subcellular location">
    <subcellularLocation>
        <location evidence="1">Membrane</location>
        <topology evidence="1">Multi-pass membrane protein</topology>
    </subcellularLocation>
</comment>
<dbReference type="GO" id="GO:0016020">
    <property type="term" value="C:membrane"/>
    <property type="evidence" value="ECO:0007669"/>
    <property type="project" value="UniProtKB-SubCell"/>
</dbReference>
<name>A0A2N4SZ14_9MICC</name>